<keyword evidence="1" id="KW-1133">Transmembrane helix</keyword>
<evidence type="ECO:0000313" key="2">
    <source>
        <dbReference type="EMBL" id="VAW20535.1"/>
    </source>
</evidence>
<dbReference type="AlphaFoldDB" id="A0A3B0TPH7"/>
<feature type="transmembrane region" description="Helical" evidence="1">
    <location>
        <begin position="12"/>
        <end position="30"/>
    </location>
</feature>
<organism evidence="2">
    <name type="scientific">hydrothermal vent metagenome</name>
    <dbReference type="NCBI Taxonomy" id="652676"/>
    <lineage>
        <taxon>unclassified sequences</taxon>
        <taxon>metagenomes</taxon>
        <taxon>ecological metagenomes</taxon>
    </lineage>
</organism>
<reference evidence="2" key="1">
    <citation type="submission" date="2018-06" db="EMBL/GenBank/DDBJ databases">
        <authorList>
            <person name="Zhirakovskaya E."/>
        </authorList>
    </citation>
    <scope>NUCLEOTIDE SEQUENCE</scope>
</reference>
<gene>
    <name evidence="2" type="ORF">MNBD_BACTEROID01-2272</name>
</gene>
<dbReference type="EMBL" id="UOEP01000122">
    <property type="protein sequence ID" value="VAW20535.1"/>
    <property type="molecule type" value="Genomic_DNA"/>
</dbReference>
<name>A0A3B0TPH7_9ZZZZ</name>
<protein>
    <submittedName>
        <fullName evidence="2">Uncharacterized protein</fullName>
    </submittedName>
</protein>
<evidence type="ECO:0000256" key="1">
    <source>
        <dbReference type="SAM" id="Phobius"/>
    </source>
</evidence>
<keyword evidence="1" id="KW-0812">Transmembrane</keyword>
<keyword evidence="1" id="KW-0472">Membrane</keyword>
<accession>A0A3B0TPH7</accession>
<proteinExistence type="predicted"/>
<sequence>MLMKAGKIKLQVFFISVAILGIIIFSLLRISNSRNNIDILDDSLKGVKTIVSDTSEVYLFSNYREPLAKNKIYFYTQFALAPRIIIKEDNQNAEESFNRVPDNGLILLIEDKMSDSTLFPNIELLNEYKILFVKNNDTYGVKLLSKQLQ</sequence>